<organism evidence="2 3">
    <name type="scientific">Corynebacterium mustelae</name>
    <dbReference type="NCBI Taxonomy" id="571915"/>
    <lineage>
        <taxon>Bacteria</taxon>
        <taxon>Bacillati</taxon>
        <taxon>Actinomycetota</taxon>
        <taxon>Actinomycetes</taxon>
        <taxon>Mycobacteriales</taxon>
        <taxon>Corynebacteriaceae</taxon>
        <taxon>Corynebacterium</taxon>
    </lineage>
</organism>
<accession>A0A0G3H2M4</accession>
<gene>
    <name evidence="2" type="ORF">CMUST_05170</name>
</gene>
<evidence type="ECO:0000259" key="1">
    <source>
        <dbReference type="PROSITE" id="PS51725"/>
    </source>
</evidence>
<dbReference type="SUPFAM" id="SSF54909">
    <property type="entry name" value="Dimeric alpha+beta barrel"/>
    <property type="match status" value="1"/>
</dbReference>
<dbReference type="STRING" id="571915.CMUST_05170"/>
<dbReference type="AlphaFoldDB" id="A0A0G3H2M4"/>
<feature type="domain" description="ABM" evidence="1">
    <location>
        <begin position="2"/>
        <end position="89"/>
    </location>
</feature>
<dbReference type="OrthoDB" id="8452260at2"/>
<name>A0A0G3H2M4_9CORY</name>
<dbReference type="Gene3D" id="3.30.70.100">
    <property type="match status" value="1"/>
</dbReference>
<dbReference type="InterPro" id="IPR007138">
    <property type="entry name" value="ABM_dom"/>
</dbReference>
<reference evidence="3" key="2">
    <citation type="submission" date="2015-05" db="EMBL/GenBank/DDBJ databases">
        <title>Complete genome sequence of Corynebacterium mustelae DSM 45274, isolated from various tissues of a male ferret with lethal sepsis.</title>
        <authorList>
            <person name="Ruckert C."/>
            <person name="Albersmeier A."/>
            <person name="Winkler A."/>
            <person name="Tauch A."/>
        </authorList>
    </citation>
    <scope>NUCLEOTIDE SEQUENCE [LARGE SCALE GENOMIC DNA]</scope>
    <source>
        <strain evidence="3">DSM 45274</strain>
    </source>
</reference>
<dbReference type="PATRIC" id="fig|571915.4.peg.1095"/>
<protein>
    <recommendedName>
        <fullName evidence="1">ABM domain-containing protein</fullName>
    </recommendedName>
</protein>
<dbReference type="RefSeq" id="WP_047261600.1">
    <property type="nucleotide sequence ID" value="NZ_CP011542.1"/>
</dbReference>
<dbReference type="Proteomes" id="UP000035199">
    <property type="component" value="Chromosome"/>
</dbReference>
<dbReference type="KEGG" id="cmv:CMUST_05170"/>
<evidence type="ECO:0000313" key="2">
    <source>
        <dbReference type="EMBL" id="AKK05372.1"/>
    </source>
</evidence>
<reference evidence="2 3" key="1">
    <citation type="journal article" date="2015" name="Genome Announc.">
        <title>Complete Genome Sequence of the Type Strain Corynebacterium mustelae DSM 45274, Isolated from Various Tissues of a Male Ferret with Lethal Sepsis.</title>
        <authorList>
            <person name="Ruckert C."/>
            <person name="Eimer J."/>
            <person name="Winkler A."/>
            <person name="Tauch A."/>
        </authorList>
    </citation>
    <scope>NUCLEOTIDE SEQUENCE [LARGE SCALE GENOMIC DNA]</scope>
    <source>
        <strain evidence="2 3">DSM 45274</strain>
    </source>
</reference>
<keyword evidence="3" id="KW-1185">Reference proteome</keyword>
<dbReference type="PANTHER" id="PTHR33336:SF3">
    <property type="entry name" value="ABM DOMAIN-CONTAINING PROTEIN"/>
    <property type="match status" value="1"/>
</dbReference>
<proteinExistence type="predicted"/>
<dbReference type="InterPro" id="IPR011008">
    <property type="entry name" value="Dimeric_a/b-barrel"/>
</dbReference>
<dbReference type="PANTHER" id="PTHR33336">
    <property type="entry name" value="QUINOL MONOOXYGENASE YGIN-RELATED"/>
    <property type="match status" value="1"/>
</dbReference>
<dbReference type="EMBL" id="CP011542">
    <property type="protein sequence ID" value="AKK05372.1"/>
    <property type="molecule type" value="Genomic_DNA"/>
</dbReference>
<dbReference type="InterPro" id="IPR050744">
    <property type="entry name" value="AI-2_Isomerase_LsrG"/>
</dbReference>
<sequence length="111" mass="12755">MILINVKFTARPEYAASFLDTIQWYTDATRAEEGNLFFDWYVDPADPQQFILIEGFADDGAEAHVSSEHFRRACEELPKLLVETPEIINTLIPGKTHWDRMAEFKVESTTS</sequence>
<dbReference type="Pfam" id="PF03992">
    <property type="entry name" value="ABM"/>
    <property type="match status" value="1"/>
</dbReference>
<dbReference type="PROSITE" id="PS51725">
    <property type="entry name" value="ABM"/>
    <property type="match status" value="1"/>
</dbReference>
<evidence type="ECO:0000313" key="3">
    <source>
        <dbReference type="Proteomes" id="UP000035199"/>
    </source>
</evidence>
<dbReference type="GO" id="GO:0003824">
    <property type="term" value="F:catalytic activity"/>
    <property type="evidence" value="ECO:0007669"/>
    <property type="project" value="TreeGrafter"/>
</dbReference>